<evidence type="ECO:0000256" key="1">
    <source>
        <dbReference type="ARBA" id="ARBA00004141"/>
    </source>
</evidence>
<feature type="transmembrane region" description="Helical" evidence="7">
    <location>
        <begin position="445"/>
        <end position="467"/>
    </location>
</feature>
<organism evidence="9 10">
    <name type="scientific">Candidatus Ozemobacter sibiricus</name>
    <dbReference type="NCBI Taxonomy" id="2268124"/>
    <lineage>
        <taxon>Bacteria</taxon>
        <taxon>Candidatus Ozemobacteria</taxon>
        <taxon>Candidatus Ozemobacterales</taxon>
        <taxon>Candidatus Ozemobacteraceae</taxon>
        <taxon>Candidatus Ozemobacter</taxon>
    </lineage>
</organism>
<accession>A0A367ZQW9</accession>
<feature type="transmembrane region" description="Helical" evidence="7">
    <location>
        <begin position="52"/>
        <end position="76"/>
    </location>
</feature>
<comment type="caution">
    <text evidence="9">The sequence shown here is derived from an EMBL/GenBank/DDBJ whole genome shotgun (WGS) entry which is preliminary data.</text>
</comment>
<dbReference type="InterPro" id="IPR050321">
    <property type="entry name" value="Glycosyltr_2/OpgH_subfam"/>
</dbReference>
<dbReference type="InterPro" id="IPR001173">
    <property type="entry name" value="Glyco_trans_2-like"/>
</dbReference>
<proteinExistence type="predicted"/>
<dbReference type="Gene3D" id="3.90.550.10">
    <property type="entry name" value="Spore Coat Polysaccharide Biosynthesis Protein SpsA, Chain A"/>
    <property type="match status" value="1"/>
</dbReference>
<dbReference type="PANTHER" id="PTHR43867">
    <property type="entry name" value="CELLULOSE SYNTHASE CATALYTIC SUBUNIT A [UDP-FORMING]"/>
    <property type="match status" value="1"/>
</dbReference>
<keyword evidence="4 7" id="KW-0812">Transmembrane</keyword>
<keyword evidence="3" id="KW-0808">Transferase</keyword>
<dbReference type="Pfam" id="PF13632">
    <property type="entry name" value="Glyco_trans_2_3"/>
    <property type="match status" value="1"/>
</dbReference>
<keyword evidence="5 7" id="KW-1133">Transmembrane helix</keyword>
<feature type="transmembrane region" description="Helical" evidence="7">
    <location>
        <begin position="12"/>
        <end position="32"/>
    </location>
</feature>
<dbReference type="InterPro" id="IPR029044">
    <property type="entry name" value="Nucleotide-diphossugar_trans"/>
</dbReference>
<gene>
    <name evidence="9" type="ORF">OZSIB_3192</name>
</gene>
<feature type="transmembrane region" description="Helical" evidence="7">
    <location>
        <begin position="375"/>
        <end position="400"/>
    </location>
</feature>
<protein>
    <submittedName>
        <fullName evidence="9">Cellulose synthase (UDP-forming)</fullName>
    </submittedName>
</protein>
<keyword evidence="2" id="KW-0328">Glycosyltransferase</keyword>
<dbReference type="GO" id="GO:0016758">
    <property type="term" value="F:hexosyltransferase activity"/>
    <property type="evidence" value="ECO:0007669"/>
    <property type="project" value="TreeGrafter"/>
</dbReference>
<evidence type="ECO:0000313" key="9">
    <source>
        <dbReference type="EMBL" id="RCK80446.1"/>
    </source>
</evidence>
<feature type="transmembrane region" description="Helical" evidence="7">
    <location>
        <begin position="487"/>
        <end position="505"/>
    </location>
</feature>
<name>A0A367ZQW9_9BACT</name>
<evidence type="ECO:0000259" key="8">
    <source>
        <dbReference type="Pfam" id="PF13632"/>
    </source>
</evidence>
<evidence type="ECO:0000256" key="6">
    <source>
        <dbReference type="ARBA" id="ARBA00023136"/>
    </source>
</evidence>
<dbReference type="CDD" id="cd06421">
    <property type="entry name" value="CESA_CelA_like"/>
    <property type="match status" value="1"/>
</dbReference>
<evidence type="ECO:0000256" key="2">
    <source>
        <dbReference type="ARBA" id="ARBA00022676"/>
    </source>
</evidence>
<dbReference type="SUPFAM" id="SSF53448">
    <property type="entry name" value="Nucleotide-diphospho-sugar transferases"/>
    <property type="match status" value="1"/>
</dbReference>
<evidence type="ECO:0000256" key="4">
    <source>
        <dbReference type="ARBA" id="ARBA00022692"/>
    </source>
</evidence>
<dbReference type="GO" id="GO:0005886">
    <property type="term" value="C:plasma membrane"/>
    <property type="evidence" value="ECO:0007669"/>
    <property type="project" value="TreeGrafter"/>
</dbReference>
<evidence type="ECO:0000256" key="5">
    <source>
        <dbReference type="ARBA" id="ARBA00022989"/>
    </source>
</evidence>
<dbReference type="PANTHER" id="PTHR43867:SF2">
    <property type="entry name" value="CELLULOSE SYNTHASE CATALYTIC SUBUNIT A [UDP-FORMING]"/>
    <property type="match status" value="1"/>
</dbReference>
<dbReference type="EMBL" id="QOQW01000006">
    <property type="protein sequence ID" value="RCK80446.1"/>
    <property type="molecule type" value="Genomic_DNA"/>
</dbReference>
<evidence type="ECO:0000256" key="7">
    <source>
        <dbReference type="SAM" id="Phobius"/>
    </source>
</evidence>
<sequence length="548" mass="63084">MASFFRDLPSRSLVFLLLAGFALVAVFTYLIVRTALFFLSDYLWFEKALALALLLAEGFILVHGVGYFLNLLHLLGEKKVLDRRTMLPPPLTEFPPIAVLVPSYHEPPSVLENTLTCFYNLTYPNKRLYLLDDTRYDLPGRDPDQMAAYRRQIDELAARLGVHVFRRRWRGAKAGIINDFLDFLDGHPPEGATLTTNGPRPPEPEKYLVVFDADMNPLPGFAEPLVAMMEQNPRLAFIQTPQYYSNFETNRVAHAAGMQQAVFYEYICEGKSLKDAMFCCGTNVIFRREALMDVGKFDEQSVTEDFATSLRFHQRGWSSAYRNFVSAFGMGPEDLGGFFKQQFRWALGTTGLFRRILAEWWAHPRQLSAYKWWEYFLSGTHYFIGWALFVMFLCPVLYLLFEVPSYFAWPGFYFLFFTPYIILSMTTFFWTLTHRKYRLSEAVRGQLLLAISFPVYMRASLQGLLGIRGTFQVTPKAGSVALPLTQLWPQLTLATLSFVAAVWGANRLWFERQESAAILANMFWCLCHSIILYSVLYFNDPDRLRSSP</sequence>
<feature type="transmembrane region" description="Helical" evidence="7">
    <location>
        <begin position="517"/>
        <end position="538"/>
    </location>
</feature>
<dbReference type="AlphaFoldDB" id="A0A367ZQW9"/>
<feature type="transmembrane region" description="Helical" evidence="7">
    <location>
        <begin position="412"/>
        <end position="433"/>
    </location>
</feature>
<reference evidence="9 10" key="1">
    <citation type="submission" date="2018-05" db="EMBL/GenBank/DDBJ databases">
        <title>A metagenomic window into the 2 km-deep terrestrial subsurface aquifer revealed taxonomically and functionally diverse microbial community comprising novel uncultured bacterial lineages.</title>
        <authorList>
            <person name="Kadnikov V.V."/>
            <person name="Mardanov A.V."/>
            <person name="Beletsky A.V."/>
            <person name="Banks D."/>
            <person name="Pimenov N.V."/>
            <person name="Frank Y.A."/>
            <person name="Karnachuk O.V."/>
            <person name="Ravin N.V."/>
        </authorList>
    </citation>
    <scope>NUCLEOTIDE SEQUENCE [LARGE SCALE GENOMIC DNA]</scope>
    <source>
        <strain evidence="9">BY5</strain>
    </source>
</reference>
<dbReference type="Proteomes" id="UP000252355">
    <property type="component" value="Unassembled WGS sequence"/>
</dbReference>
<evidence type="ECO:0000313" key="10">
    <source>
        <dbReference type="Proteomes" id="UP000252355"/>
    </source>
</evidence>
<evidence type="ECO:0000256" key="3">
    <source>
        <dbReference type="ARBA" id="ARBA00022679"/>
    </source>
</evidence>
<feature type="domain" description="Glycosyltransferase 2-like" evidence="8">
    <location>
        <begin position="208"/>
        <end position="414"/>
    </location>
</feature>
<comment type="subcellular location">
    <subcellularLocation>
        <location evidence="1">Membrane</location>
        <topology evidence="1">Multi-pass membrane protein</topology>
    </subcellularLocation>
</comment>
<keyword evidence="6 7" id="KW-0472">Membrane</keyword>